<keyword evidence="2" id="KW-0690">Ribosome biogenesis</keyword>
<dbReference type="InterPro" id="IPR037027">
    <property type="entry name" value="YqgF/RNaseH-like_dom_sf"/>
</dbReference>
<evidence type="ECO:0000256" key="4">
    <source>
        <dbReference type="ARBA" id="ARBA00022801"/>
    </source>
</evidence>
<dbReference type="HAMAP" id="MF_00651">
    <property type="entry name" value="Nuclease_YqgF"/>
    <property type="match status" value="1"/>
</dbReference>
<protein>
    <recommendedName>
        <fullName evidence="6">YqgF/RNase H-like domain-containing protein</fullName>
    </recommendedName>
</protein>
<evidence type="ECO:0000256" key="1">
    <source>
        <dbReference type="ARBA" id="ARBA00022490"/>
    </source>
</evidence>
<sequence>MLNFLSAVCCIGGSDGKVHLGKKTLAVDYGLRRVGLALSVGIAPRRLERVYNRGNLGDVARRISDVARREMALQVVVGLPLNSRGDEGEQAVATRKFCEYLRIALPEPPIYLWDERFSTQTARNRLMNSKTYRNQVENYVDSEAAVAILEDFFENSGDDAELLYPGRGGLDYGKPQEVCNNDDGPRSFKEWKKALIQTADEGGNPRSKEKKKKKRKNRKK</sequence>
<name>A0AAV8V0K5_9RHOD</name>
<dbReference type="Proteomes" id="UP001157974">
    <property type="component" value="Unassembled WGS sequence"/>
</dbReference>
<reference evidence="7 8" key="1">
    <citation type="journal article" date="2023" name="Nat. Commun.">
        <title>Origin of minicircular mitochondrial genomes in red algae.</title>
        <authorList>
            <person name="Lee Y."/>
            <person name="Cho C.H."/>
            <person name="Lee Y.M."/>
            <person name="Park S.I."/>
            <person name="Yang J.H."/>
            <person name="West J.A."/>
            <person name="Bhattacharya D."/>
            <person name="Yoon H.S."/>
        </authorList>
    </citation>
    <scope>NUCLEOTIDE SEQUENCE [LARGE SCALE GENOMIC DNA]</scope>
    <source>
        <strain evidence="7 8">CCMP1338</strain>
        <tissue evidence="7">Whole cell</tissue>
    </source>
</reference>
<accession>A0AAV8V0K5</accession>
<dbReference type="PANTHER" id="PTHR33317">
    <property type="entry name" value="POLYNUCLEOTIDYL TRANSFERASE, RIBONUCLEASE H-LIKE SUPERFAMILY PROTEIN"/>
    <property type="match status" value="1"/>
</dbReference>
<dbReference type="Pfam" id="PF03652">
    <property type="entry name" value="RuvX"/>
    <property type="match status" value="1"/>
</dbReference>
<dbReference type="InterPro" id="IPR005227">
    <property type="entry name" value="YqgF"/>
</dbReference>
<evidence type="ECO:0000313" key="7">
    <source>
        <dbReference type="EMBL" id="KAJ8906326.1"/>
    </source>
</evidence>
<dbReference type="GO" id="GO:0004518">
    <property type="term" value="F:nuclease activity"/>
    <property type="evidence" value="ECO:0007669"/>
    <property type="project" value="UniProtKB-KW"/>
</dbReference>
<dbReference type="AlphaFoldDB" id="A0AAV8V0K5"/>
<proteinExistence type="inferred from homology"/>
<dbReference type="Gene3D" id="3.30.420.140">
    <property type="entry name" value="YqgF/RNase H-like domain"/>
    <property type="match status" value="1"/>
</dbReference>
<dbReference type="NCBIfam" id="TIGR00250">
    <property type="entry name" value="RNAse_H_YqgF"/>
    <property type="match status" value="1"/>
</dbReference>
<dbReference type="SUPFAM" id="SSF53098">
    <property type="entry name" value="Ribonuclease H-like"/>
    <property type="match status" value="1"/>
</dbReference>
<keyword evidence="3" id="KW-0540">Nuclease</keyword>
<evidence type="ECO:0000313" key="8">
    <source>
        <dbReference type="Proteomes" id="UP001157974"/>
    </source>
</evidence>
<keyword evidence="4" id="KW-0378">Hydrolase</keyword>
<feature type="domain" description="YqgF/RNase H-like" evidence="6">
    <location>
        <begin position="22"/>
        <end position="122"/>
    </location>
</feature>
<comment type="caution">
    <text evidence="7">The sequence shown here is derived from an EMBL/GenBank/DDBJ whole genome shotgun (WGS) entry which is preliminary data.</text>
</comment>
<organism evidence="7 8">
    <name type="scientific">Rhodosorus marinus</name>
    <dbReference type="NCBI Taxonomy" id="101924"/>
    <lineage>
        <taxon>Eukaryota</taxon>
        <taxon>Rhodophyta</taxon>
        <taxon>Stylonematophyceae</taxon>
        <taxon>Stylonematales</taxon>
        <taxon>Stylonemataceae</taxon>
        <taxon>Rhodosorus</taxon>
    </lineage>
</organism>
<dbReference type="CDD" id="cd16964">
    <property type="entry name" value="YqgF"/>
    <property type="match status" value="1"/>
</dbReference>
<gene>
    <name evidence="7" type="ORF">NDN08_002819</name>
</gene>
<dbReference type="SMART" id="SM00732">
    <property type="entry name" value="YqgFc"/>
    <property type="match status" value="1"/>
</dbReference>
<keyword evidence="1" id="KW-0963">Cytoplasm</keyword>
<feature type="region of interest" description="Disordered" evidence="5">
    <location>
        <begin position="196"/>
        <end position="220"/>
    </location>
</feature>
<feature type="compositionally biased region" description="Basic residues" evidence="5">
    <location>
        <begin position="208"/>
        <end position="220"/>
    </location>
</feature>
<evidence type="ECO:0000256" key="3">
    <source>
        <dbReference type="ARBA" id="ARBA00022722"/>
    </source>
</evidence>
<dbReference type="EMBL" id="JAMWBK010000003">
    <property type="protein sequence ID" value="KAJ8906326.1"/>
    <property type="molecule type" value="Genomic_DNA"/>
</dbReference>
<keyword evidence="8" id="KW-1185">Reference proteome</keyword>
<evidence type="ECO:0000256" key="2">
    <source>
        <dbReference type="ARBA" id="ARBA00022517"/>
    </source>
</evidence>
<dbReference type="InterPro" id="IPR012337">
    <property type="entry name" value="RNaseH-like_sf"/>
</dbReference>
<dbReference type="GO" id="GO:0000967">
    <property type="term" value="P:rRNA 5'-end processing"/>
    <property type="evidence" value="ECO:0007669"/>
    <property type="project" value="TreeGrafter"/>
</dbReference>
<dbReference type="InterPro" id="IPR006641">
    <property type="entry name" value="YqgF/RNaseH-like_dom"/>
</dbReference>
<evidence type="ECO:0000259" key="6">
    <source>
        <dbReference type="SMART" id="SM00732"/>
    </source>
</evidence>
<dbReference type="GO" id="GO:0016787">
    <property type="term" value="F:hydrolase activity"/>
    <property type="evidence" value="ECO:0007669"/>
    <property type="project" value="UniProtKB-KW"/>
</dbReference>
<evidence type="ECO:0000256" key="5">
    <source>
        <dbReference type="SAM" id="MobiDB-lite"/>
    </source>
</evidence>
<dbReference type="PANTHER" id="PTHR33317:SF4">
    <property type="entry name" value="POLYNUCLEOTIDYL TRANSFERASE, RIBONUCLEASE H-LIKE SUPERFAMILY PROTEIN"/>
    <property type="match status" value="1"/>
</dbReference>